<evidence type="ECO:0000313" key="4">
    <source>
        <dbReference type="EMBL" id="CAF3796819.1"/>
    </source>
</evidence>
<accession>A0A814IGS2</accession>
<feature type="chain" id="PRO_5036224789" evidence="1">
    <location>
        <begin position="28"/>
        <end position="224"/>
    </location>
</feature>
<dbReference type="Proteomes" id="UP000682733">
    <property type="component" value="Unassembled WGS sequence"/>
</dbReference>
<protein>
    <submittedName>
        <fullName evidence="2">Uncharacterized protein</fullName>
    </submittedName>
</protein>
<dbReference type="EMBL" id="CAJOBA010052712">
    <property type="protein sequence ID" value="CAF4257800.1"/>
    <property type="molecule type" value="Genomic_DNA"/>
</dbReference>
<keyword evidence="6" id="KW-1185">Reference proteome</keyword>
<dbReference type="Proteomes" id="UP000677228">
    <property type="component" value="Unassembled WGS sequence"/>
</dbReference>
<comment type="caution">
    <text evidence="2">The sequence shown here is derived from an EMBL/GenBank/DDBJ whole genome shotgun (WGS) entry which is preliminary data.</text>
</comment>
<dbReference type="EMBL" id="CAJOBC010003703">
    <property type="protein sequence ID" value="CAF3796819.1"/>
    <property type="molecule type" value="Genomic_DNA"/>
</dbReference>
<organism evidence="2 6">
    <name type="scientific">Didymodactylos carnosus</name>
    <dbReference type="NCBI Taxonomy" id="1234261"/>
    <lineage>
        <taxon>Eukaryota</taxon>
        <taxon>Metazoa</taxon>
        <taxon>Spiralia</taxon>
        <taxon>Gnathifera</taxon>
        <taxon>Rotifera</taxon>
        <taxon>Eurotatoria</taxon>
        <taxon>Bdelloidea</taxon>
        <taxon>Philodinida</taxon>
        <taxon>Philodinidae</taxon>
        <taxon>Didymodactylos</taxon>
    </lineage>
</organism>
<proteinExistence type="predicted"/>
<sequence>MKMALHNINKTLITLIVLAVVITASFAAPAAGGDNLVVASSKQRKRREADLTPYVVLLGFDSDYALFTYDGGDGLAVLASHADGQSVNGDGGSVSVGTMNVHLLSIVGILAGEHKGVDSSGKEQSIYPSWTMAYAPAVTNGLWTHPGVVTPSLSVVLGSNQSFSLQNDGIDNLNFYTHDSSGKTSLAGTATYAKPLAVSITFQSSNGTSGNATVLMLANILPLF</sequence>
<evidence type="ECO:0000313" key="2">
    <source>
        <dbReference type="EMBL" id="CAF1025635.1"/>
    </source>
</evidence>
<dbReference type="Proteomes" id="UP000663829">
    <property type="component" value="Unassembled WGS sequence"/>
</dbReference>
<dbReference type="Proteomes" id="UP000681722">
    <property type="component" value="Unassembled WGS sequence"/>
</dbReference>
<evidence type="ECO:0000313" key="3">
    <source>
        <dbReference type="EMBL" id="CAF1464932.1"/>
    </source>
</evidence>
<gene>
    <name evidence="2" type="ORF">GPM918_LOCUS15013</name>
    <name evidence="3" type="ORF">OVA965_LOCUS35412</name>
    <name evidence="4" type="ORF">SRO942_LOCUS15013</name>
    <name evidence="5" type="ORF">TMI583_LOCUS36381</name>
</gene>
<evidence type="ECO:0000313" key="6">
    <source>
        <dbReference type="Proteomes" id="UP000663829"/>
    </source>
</evidence>
<dbReference type="AlphaFoldDB" id="A0A814IGS2"/>
<dbReference type="EMBL" id="CAJNOQ010003703">
    <property type="protein sequence ID" value="CAF1025635.1"/>
    <property type="molecule type" value="Genomic_DNA"/>
</dbReference>
<feature type="signal peptide" evidence="1">
    <location>
        <begin position="1"/>
        <end position="27"/>
    </location>
</feature>
<name>A0A814IGS2_9BILA</name>
<keyword evidence="1" id="KW-0732">Signal</keyword>
<dbReference type="EMBL" id="CAJNOK010030831">
    <property type="protein sequence ID" value="CAF1464932.1"/>
    <property type="molecule type" value="Genomic_DNA"/>
</dbReference>
<evidence type="ECO:0000313" key="5">
    <source>
        <dbReference type="EMBL" id="CAF4257800.1"/>
    </source>
</evidence>
<evidence type="ECO:0000256" key="1">
    <source>
        <dbReference type="SAM" id="SignalP"/>
    </source>
</evidence>
<reference evidence="2" key="1">
    <citation type="submission" date="2021-02" db="EMBL/GenBank/DDBJ databases">
        <authorList>
            <person name="Nowell W R."/>
        </authorList>
    </citation>
    <scope>NUCLEOTIDE SEQUENCE</scope>
</reference>